<reference evidence="1 2" key="1">
    <citation type="submission" date="2019-04" db="EMBL/GenBank/DDBJ databases">
        <title>Herbidospora sp. NEAU-GS14.nov., a novel actinomycete isolated from soil.</title>
        <authorList>
            <person name="Han L."/>
        </authorList>
    </citation>
    <scope>NUCLEOTIDE SEQUENCE [LARGE SCALE GENOMIC DNA]</scope>
    <source>
        <strain evidence="1 2">NEAU-GS14</strain>
    </source>
</reference>
<keyword evidence="2" id="KW-1185">Reference proteome</keyword>
<dbReference type="Proteomes" id="UP000308705">
    <property type="component" value="Unassembled WGS sequence"/>
</dbReference>
<accession>A0A4U3MRI2</accession>
<evidence type="ECO:0000313" key="2">
    <source>
        <dbReference type="Proteomes" id="UP000308705"/>
    </source>
</evidence>
<dbReference type="RefSeq" id="WP_137245197.1">
    <property type="nucleotide sequence ID" value="NZ_SZQA01000001.1"/>
</dbReference>
<gene>
    <name evidence="1" type="ORF">FDA94_01635</name>
</gene>
<dbReference type="AlphaFoldDB" id="A0A4U3MRI2"/>
<name>A0A4U3MRI2_9ACTN</name>
<organism evidence="1 2">
    <name type="scientific">Herbidospora galbida</name>
    <dbReference type="NCBI Taxonomy" id="2575442"/>
    <lineage>
        <taxon>Bacteria</taxon>
        <taxon>Bacillati</taxon>
        <taxon>Actinomycetota</taxon>
        <taxon>Actinomycetes</taxon>
        <taxon>Streptosporangiales</taxon>
        <taxon>Streptosporangiaceae</taxon>
        <taxon>Herbidospora</taxon>
    </lineage>
</organism>
<dbReference type="OrthoDB" id="3541336at2"/>
<comment type="caution">
    <text evidence="1">The sequence shown here is derived from an EMBL/GenBank/DDBJ whole genome shotgun (WGS) entry which is preliminary data.</text>
</comment>
<evidence type="ECO:0000313" key="1">
    <source>
        <dbReference type="EMBL" id="TKK91509.1"/>
    </source>
</evidence>
<proteinExistence type="predicted"/>
<dbReference type="EMBL" id="SZQA01000001">
    <property type="protein sequence ID" value="TKK91509.1"/>
    <property type="molecule type" value="Genomic_DNA"/>
</dbReference>
<protein>
    <submittedName>
        <fullName evidence="1">Uncharacterized protein</fullName>
    </submittedName>
</protein>
<sequence>MKTKVVRVLPRQPADWYNDPNSTAARGGCSQHGTPPCHDEIVASVILEDAGSHDIRWAVCRRGLDQLPPA</sequence>